<dbReference type="RefSeq" id="WP_268305419.1">
    <property type="nucleotide sequence ID" value="NZ_JALAJD010000002.1"/>
</dbReference>
<gene>
    <name evidence="1" type="ORF">MOE73_12405</name>
</gene>
<reference evidence="1" key="1">
    <citation type="submission" date="2022-02" db="EMBL/GenBank/DDBJ databases">
        <title>Crop Bioprotection Bacillus Genome Sequencing.</title>
        <authorList>
            <person name="Dunlap C."/>
        </authorList>
    </citation>
    <scope>NUCLEOTIDE SEQUENCE</scope>
    <source>
        <strain evidence="1">T20C14</strain>
    </source>
</reference>
<protein>
    <submittedName>
        <fullName evidence="1">Uncharacterized protein</fullName>
    </submittedName>
</protein>
<organism evidence="1 2">
    <name type="scientific">Bacillus haynesii</name>
    <dbReference type="NCBI Taxonomy" id="1925021"/>
    <lineage>
        <taxon>Bacteria</taxon>
        <taxon>Bacillati</taxon>
        <taxon>Bacillota</taxon>
        <taxon>Bacilli</taxon>
        <taxon>Bacillales</taxon>
        <taxon>Bacillaceae</taxon>
        <taxon>Bacillus</taxon>
    </lineage>
</organism>
<evidence type="ECO:0000313" key="2">
    <source>
        <dbReference type="Proteomes" id="UP001066455"/>
    </source>
</evidence>
<evidence type="ECO:0000313" key="1">
    <source>
        <dbReference type="EMBL" id="MCY9280865.1"/>
    </source>
</evidence>
<sequence>MEHDWGAFMNRNLVVEPLSAEGSLKNLSFTVKDVFAVESHTNAAGNPSADHRPLPAKNGEPLGLSFIAGRKQDLKLLA</sequence>
<dbReference type="EMBL" id="JALAXI010000010">
    <property type="protein sequence ID" value="MCY9280865.1"/>
    <property type="molecule type" value="Genomic_DNA"/>
</dbReference>
<proteinExistence type="predicted"/>
<dbReference type="Proteomes" id="UP001066455">
    <property type="component" value="Unassembled WGS sequence"/>
</dbReference>
<accession>A0AA90EB86</accession>
<name>A0AA90EB86_9BACI</name>
<dbReference type="AlphaFoldDB" id="A0AA90EB86"/>
<comment type="caution">
    <text evidence="1">The sequence shown here is derived from an EMBL/GenBank/DDBJ whole genome shotgun (WGS) entry which is preliminary data.</text>
</comment>